<proteinExistence type="predicted"/>
<organism evidence="1 2">
    <name type="scientific">Marinobacter santoriniensis NKSG1</name>
    <dbReference type="NCBI Taxonomy" id="1288826"/>
    <lineage>
        <taxon>Bacteria</taxon>
        <taxon>Pseudomonadati</taxon>
        <taxon>Pseudomonadota</taxon>
        <taxon>Gammaproteobacteria</taxon>
        <taxon>Pseudomonadales</taxon>
        <taxon>Marinobacteraceae</taxon>
        <taxon>Marinobacter</taxon>
    </lineage>
</organism>
<accession>M7CTE6</accession>
<protein>
    <recommendedName>
        <fullName evidence="3">Lipoprotein</fullName>
    </recommendedName>
</protein>
<dbReference type="PATRIC" id="fig|1288826.3.peg.1177"/>
<dbReference type="PROSITE" id="PS51257">
    <property type="entry name" value="PROKAR_LIPOPROTEIN"/>
    <property type="match status" value="1"/>
</dbReference>
<dbReference type="Proteomes" id="UP000011960">
    <property type="component" value="Unassembled WGS sequence"/>
</dbReference>
<gene>
    <name evidence="1" type="ORF">MSNKSG1_06078</name>
</gene>
<evidence type="ECO:0000313" key="1">
    <source>
        <dbReference type="EMBL" id="EMP55415.1"/>
    </source>
</evidence>
<comment type="caution">
    <text evidence="1">The sequence shown here is derived from an EMBL/GenBank/DDBJ whole genome shotgun (WGS) entry which is preliminary data.</text>
</comment>
<sequence>MGDSYMRFWILLTALVLTGCDNTTMSEAPNFSLFETSAGVVYLLNQNTGELKVISSKPPVINTGDVFRDDEGQLFRYLGNGEVRMLQ</sequence>
<evidence type="ECO:0008006" key="3">
    <source>
        <dbReference type="Google" id="ProtNLM"/>
    </source>
</evidence>
<keyword evidence="2" id="KW-1185">Reference proteome</keyword>
<dbReference type="EMBL" id="APAT01000015">
    <property type="protein sequence ID" value="EMP55415.1"/>
    <property type="molecule type" value="Genomic_DNA"/>
</dbReference>
<dbReference type="AlphaFoldDB" id="M7CTE6"/>
<evidence type="ECO:0000313" key="2">
    <source>
        <dbReference type="Proteomes" id="UP000011960"/>
    </source>
</evidence>
<reference evidence="1 2" key="1">
    <citation type="journal article" date="2013" name="Genome Announc.">
        <title>Genome Sequence of Hydrothermal Arsenic-Respiring Bacterium Marinobacter santoriniensis NKSG1T.</title>
        <authorList>
            <person name="Handley K.M."/>
            <person name="Upton M."/>
            <person name="Beatson S.A."/>
            <person name="Hery M."/>
            <person name="Lloyd J.R."/>
        </authorList>
    </citation>
    <scope>NUCLEOTIDE SEQUENCE [LARGE SCALE GENOMIC DNA]</scope>
    <source>
        <strain evidence="1 2">NKSG1</strain>
    </source>
</reference>
<name>M7CTE6_9GAMM</name>